<dbReference type="Pfam" id="PF13707">
    <property type="entry name" value="RloB"/>
    <property type="match status" value="1"/>
</dbReference>
<evidence type="ECO:0000313" key="2">
    <source>
        <dbReference type="Proteomes" id="UP000316775"/>
    </source>
</evidence>
<dbReference type="AlphaFoldDB" id="A0A4Y4AZI3"/>
<organism evidence="1 2">
    <name type="scientific">Flavobacterium flevense</name>
    <dbReference type="NCBI Taxonomy" id="983"/>
    <lineage>
        <taxon>Bacteria</taxon>
        <taxon>Pseudomonadati</taxon>
        <taxon>Bacteroidota</taxon>
        <taxon>Flavobacteriia</taxon>
        <taxon>Flavobacteriales</taxon>
        <taxon>Flavobacteriaceae</taxon>
        <taxon>Flavobacterium</taxon>
    </lineage>
</organism>
<dbReference type="RefSeq" id="WP_073240988.1">
    <property type="nucleotide sequence ID" value="NZ_BJNP01000047.1"/>
</dbReference>
<name>A0A4Y4AZI3_9FLAO</name>
<accession>A0A4Y4AZI3</accession>
<proteinExistence type="predicted"/>
<dbReference type="InterPro" id="IPR025591">
    <property type="entry name" value="RloB"/>
</dbReference>
<dbReference type="EMBL" id="BJNP01000047">
    <property type="protein sequence ID" value="GEC73526.1"/>
    <property type="molecule type" value="Genomic_DNA"/>
</dbReference>
<keyword evidence="2" id="KW-1185">Reference proteome</keyword>
<dbReference type="Proteomes" id="UP000316775">
    <property type="component" value="Unassembled WGS sequence"/>
</dbReference>
<sequence>MAKRPKNNFKTRELKSKILILCEGKTEENYFTAMKEDFRLPKTIGVSVLQSNKVDCKGVVEEAIKKAKREGIEKIFVVFDHDNQPKRDEAFKLAIDKNITVIFSSICFEFWYLLHFKNSTKAFVSEAELEKELKKCARMENYEKNDFKHYSILKDKITTAKSNAENVRLSVVANNYGVEVFNLNPYSNVCELVQFLENQRT</sequence>
<gene>
    <name evidence="1" type="ORF">FFL01_30650</name>
</gene>
<reference evidence="1 2" key="1">
    <citation type="submission" date="2019-06" db="EMBL/GenBank/DDBJ databases">
        <title>Whole genome shotgun sequence of Flavobacterium flevense NBRC 14960.</title>
        <authorList>
            <person name="Hosoyama A."/>
            <person name="Uohara A."/>
            <person name="Ohji S."/>
            <person name="Ichikawa N."/>
        </authorList>
    </citation>
    <scope>NUCLEOTIDE SEQUENCE [LARGE SCALE GENOMIC DNA]</scope>
    <source>
        <strain evidence="1 2">NBRC 14960</strain>
    </source>
</reference>
<evidence type="ECO:0000313" key="1">
    <source>
        <dbReference type="EMBL" id="GEC73526.1"/>
    </source>
</evidence>
<dbReference type="STRING" id="983.SAMN05443543_101203"/>
<comment type="caution">
    <text evidence="1">The sequence shown here is derived from an EMBL/GenBank/DDBJ whole genome shotgun (WGS) entry which is preliminary data.</text>
</comment>
<dbReference type="OrthoDB" id="9796523at2"/>
<protein>
    <recommendedName>
        <fullName evidence="3">Abortive infection protein</fullName>
    </recommendedName>
</protein>
<evidence type="ECO:0008006" key="3">
    <source>
        <dbReference type="Google" id="ProtNLM"/>
    </source>
</evidence>